<name>A0A9X0B4D0_9EURO</name>
<organism evidence="2 3">
    <name type="scientific">Penicillium cosmopolitanum</name>
    <dbReference type="NCBI Taxonomy" id="1131564"/>
    <lineage>
        <taxon>Eukaryota</taxon>
        <taxon>Fungi</taxon>
        <taxon>Dikarya</taxon>
        <taxon>Ascomycota</taxon>
        <taxon>Pezizomycotina</taxon>
        <taxon>Eurotiomycetes</taxon>
        <taxon>Eurotiomycetidae</taxon>
        <taxon>Eurotiales</taxon>
        <taxon>Aspergillaceae</taxon>
        <taxon>Penicillium</taxon>
    </lineage>
</organism>
<dbReference type="InterPro" id="IPR011032">
    <property type="entry name" value="GroES-like_sf"/>
</dbReference>
<dbReference type="GeneID" id="81373764"/>
<dbReference type="Proteomes" id="UP001147747">
    <property type="component" value="Unassembled WGS sequence"/>
</dbReference>
<dbReference type="InterPro" id="IPR020843">
    <property type="entry name" value="ER"/>
</dbReference>
<dbReference type="OrthoDB" id="449487at2759"/>
<dbReference type="EMBL" id="JAPZBU010000009">
    <property type="protein sequence ID" value="KAJ5387606.1"/>
    <property type="molecule type" value="Genomic_DNA"/>
</dbReference>
<accession>A0A9X0B4D0</accession>
<comment type="caution">
    <text evidence="2">The sequence shown here is derived from an EMBL/GenBank/DDBJ whole genome shotgun (WGS) entry which is preliminary data.</text>
</comment>
<keyword evidence="3" id="KW-1185">Reference proteome</keyword>
<dbReference type="FunFam" id="3.40.50.720:FF:000481">
    <property type="entry name" value="Alcohol dehydrogenase, variant"/>
    <property type="match status" value="1"/>
</dbReference>
<dbReference type="SMART" id="SM00829">
    <property type="entry name" value="PKS_ER"/>
    <property type="match status" value="1"/>
</dbReference>
<dbReference type="InterPro" id="IPR013149">
    <property type="entry name" value="ADH-like_C"/>
</dbReference>
<protein>
    <recommendedName>
        <fullName evidence="1">Enoyl reductase (ER) domain-containing protein</fullName>
    </recommendedName>
</protein>
<dbReference type="InterPro" id="IPR052711">
    <property type="entry name" value="Zinc_ADH-like"/>
</dbReference>
<dbReference type="Gene3D" id="3.40.50.720">
    <property type="entry name" value="NAD(P)-binding Rossmann-like Domain"/>
    <property type="match status" value="1"/>
</dbReference>
<dbReference type="InterPro" id="IPR013154">
    <property type="entry name" value="ADH-like_N"/>
</dbReference>
<dbReference type="InterPro" id="IPR036291">
    <property type="entry name" value="NAD(P)-bd_dom_sf"/>
</dbReference>
<evidence type="ECO:0000313" key="3">
    <source>
        <dbReference type="Proteomes" id="UP001147747"/>
    </source>
</evidence>
<proteinExistence type="predicted"/>
<dbReference type="SUPFAM" id="SSF51735">
    <property type="entry name" value="NAD(P)-binding Rossmann-fold domains"/>
    <property type="match status" value="1"/>
</dbReference>
<dbReference type="CDD" id="cd08276">
    <property type="entry name" value="MDR7"/>
    <property type="match status" value="1"/>
</dbReference>
<dbReference type="GO" id="GO:0016491">
    <property type="term" value="F:oxidoreductase activity"/>
    <property type="evidence" value="ECO:0007669"/>
    <property type="project" value="InterPro"/>
</dbReference>
<sequence length="365" mass="38650">MSKAVYISPIDGKPGKPGQVYYPLTVRTLPQPSPQGRELLVKLSAASLNHRDLFLRQHLYPGVTFDVPLLADGVGTVVGAGPDVSSAEKWQGKRVILNPGIPPDGPEEATGYRIMGGTKVYNKGTLQEYIAIDESEVEEAPAHLSDAEAAALPLTGLTGWRALVSKAGERNSSNGAAVLITGIGGGVALIALRFAVARGAHVFVTSSSQEKIQKAIDLGATGGVSYKEDGWEKKLLGLLPDGKKNFDAIIDGAGGDSIEKAVKLLKAGGVLSIYGMTVSPKMPFTMPAVLKNIDVRGSTMGSRKEFKDMIEFVKAKKIHPVVSRVLQAEIDDLPAIDGLFEDMKQGTQFGKLVIDFGKASTGSKL</sequence>
<dbReference type="Pfam" id="PF08240">
    <property type="entry name" value="ADH_N"/>
    <property type="match status" value="1"/>
</dbReference>
<gene>
    <name evidence="2" type="ORF">N7509_010147</name>
</gene>
<dbReference type="PANTHER" id="PTHR45033:SF3">
    <property type="entry name" value="DEHYDROGENASE, PUTATIVE (AFU_ORTHOLOGUE AFUA_2G13270)-RELATED"/>
    <property type="match status" value="1"/>
</dbReference>
<dbReference type="RefSeq" id="XP_056485404.1">
    <property type="nucleotide sequence ID" value="XM_056634784.1"/>
</dbReference>
<dbReference type="SUPFAM" id="SSF50129">
    <property type="entry name" value="GroES-like"/>
    <property type="match status" value="1"/>
</dbReference>
<dbReference type="Gene3D" id="3.90.180.10">
    <property type="entry name" value="Medium-chain alcohol dehydrogenases, catalytic domain"/>
    <property type="match status" value="1"/>
</dbReference>
<evidence type="ECO:0000259" key="1">
    <source>
        <dbReference type="SMART" id="SM00829"/>
    </source>
</evidence>
<reference evidence="2" key="2">
    <citation type="journal article" date="2023" name="IMA Fungus">
        <title>Comparative genomic study of the Penicillium genus elucidates a diverse pangenome and 15 lateral gene transfer events.</title>
        <authorList>
            <person name="Petersen C."/>
            <person name="Sorensen T."/>
            <person name="Nielsen M.R."/>
            <person name="Sondergaard T.E."/>
            <person name="Sorensen J.L."/>
            <person name="Fitzpatrick D.A."/>
            <person name="Frisvad J.C."/>
            <person name="Nielsen K.L."/>
        </authorList>
    </citation>
    <scope>NUCLEOTIDE SEQUENCE</scope>
    <source>
        <strain evidence="2">IBT 29677</strain>
    </source>
</reference>
<dbReference type="PANTHER" id="PTHR45033">
    <property type="match status" value="1"/>
</dbReference>
<reference evidence="2" key="1">
    <citation type="submission" date="2022-12" db="EMBL/GenBank/DDBJ databases">
        <authorList>
            <person name="Petersen C."/>
        </authorList>
    </citation>
    <scope>NUCLEOTIDE SEQUENCE</scope>
    <source>
        <strain evidence="2">IBT 29677</strain>
    </source>
</reference>
<dbReference type="Pfam" id="PF00107">
    <property type="entry name" value="ADH_zinc_N"/>
    <property type="match status" value="1"/>
</dbReference>
<feature type="domain" description="Enoyl reductase (ER)" evidence="1">
    <location>
        <begin position="15"/>
        <end position="354"/>
    </location>
</feature>
<evidence type="ECO:0000313" key="2">
    <source>
        <dbReference type="EMBL" id="KAJ5387606.1"/>
    </source>
</evidence>
<dbReference type="AlphaFoldDB" id="A0A9X0B4D0"/>